<evidence type="ECO:0000256" key="5">
    <source>
        <dbReference type="SAM" id="SignalP"/>
    </source>
</evidence>
<feature type="chain" id="PRO_5012206370" evidence="5">
    <location>
        <begin position="34"/>
        <end position="1149"/>
    </location>
</feature>
<feature type="domain" description="Filamentous haemagglutinin FhaB/tRNA nuclease CdiA-like TPS" evidence="6">
    <location>
        <begin position="31"/>
        <end position="143"/>
    </location>
</feature>
<feature type="region of interest" description="Disordered" evidence="4">
    <location>
        <begin position="1126"/>
        <end position="1149"/>
    </location>
</feature>
<dbReference type="PANTHER" id="PTHR12338:SF8">
    <property type="entry name" value="HEME_HEMOPEXIN-BINDING PROTEIN"/>
    <property type="match status" value="1"/>
</dbReference>
<evidence type="ECO:0000256" key="3">
    <source>
        <dbReference type="ARBA" id="ARBA00022729"/>
    </source>
</evidence>
<sequence length="1149" mass="115902">MSGRVSRLCIAAFKRKKLSLAISALLCPPLVAAAPYGGQVTSGAAAISQAGGVTDIHQSTQKAAINWQGFSVAPSETVNFRQPNASAMTLNRVVGNEQSVIQGAINANGKVFLINSNGVLFSQGSRVNTGGLVASTLDISDRDFENGNYVFKGRDGGGGSVVNMGTLTAADGGYVALLGESVSNQGVIMATQGTVSLNGAKRVTLNFNGDSLLSVSLDEGALDALVENKGAVYADGGKVILTARAADDVLGSQVNNSGIAQARTLGELKGDILAYAYGGTANVAGTLDASAPDGGDGGFIETSGDRVRIAETAQIRTRSAQGRNGTWLIDPVDFTIAASGGDMTGAFLSNYLNTQGDYEVQSSIGSSGTKGDINVNDAVNWASDNTLTLTAAHDININAPITASGAGAGLMLNYGGEYNVRTKASYSGTVLNAEGIPVAKQDTSGGVYGSVTFTNAATQTNIENKTGLVINGVAYTLIHSMNDLASISGADKYALAQDIDAAAWSAANMGRASVVSTLTGTLAGLGHSLDNLTLNGSLYVGLIGTVNGATIRDIGVEHADISANSYAGVLAARINGTAANISNSYATGKLALRGAQGGGLVGLVNSTVGNPTRITSSYADVDITGATANAGGLVGIVNRSSIVIDKSHATGSVTGKVADGDETTQDLGGLIGSITIVASNPPSSIANSYATGAVTGSQYLGGLIGRIPVGSADGNMKVANSFATGDVTATAAAIDYGAQYVGGLIGYAARTDIDNSYAEGDVSISGRIAHNVGGLAGWLEGAITNSHATGNVSATGDSSDMIGGLVGTLGTGSSIANSYATGNVKGNASSQALGGLVGFAGASSSISKSWASGNVIGGRNLGGLVGVGHGDIFGSSASGDVTALSSYYGTGAGGLVGVLFDGSVTDSTATGSVTGVDNLAALVGETTGITSITNSTASGRVTGTGNNVGGLVGYAGGVSTSISRSYWNMDSTGQRRAIGGQADGLQLAMIDTQGLTGQQFEDVRYYLDGTIDQVLADRAAQAAADEEEARRREAEQREAEQREEAQREAAQRELAQREAAQRQARFDGATQVAGGAVAGARQQALYTPNMELAGSLMASLPTSLDPNIVFTPGRYSAGIQSIEVDGQTYQLDKDESKDNDESKDKGSKL</sequence>
<dbReference type="NCBIfam" id="TIGR01901">
    <property type="entry name" value="adhes_NPXG"/>
    <property type="match status" value="1"/>
</dbReference>
<dbReference type="EMBL" id="FQXE01000002">
    <property type="protein sequence ID" value="SHH24889.1"/>
    <property type="molecule type" value="Genomic_DNA"/>
</dbReference>
<keyword evidence="2" id="KW-0964">Secreted</keyword>
<proteinExistence type="predicted"/>
<evidence type="ECO:0000313" key="7">
    <source>
        <dbReference type="EMBL" id="SHH24889.1"/>
    </source>
</evidence>
<dbReference type="Proteomes" id="UP000184226">
    <property type="component" value="Unassembled WGS sequence"/>
</dbReference>
<feature type="region of interest" description="Disordered" evidence="4">
    <location>
        <begin position="1022"/>
        <end position="1063"/>
    </location>
</feature>
<dbReference type="STRING" id="658167.SAMN04488135_102557"/>
<dbReference type="Gene3D" id="2.160.20.10">
    <property type="entry name" value="Single-stranded right-handed beta-helix, Pectin lyase-like"/>
    <property type="match status" value="1"/>
</dbReference>
<evidence type="ECO:0000259" key="6">
    <source>
        <dbReference type="SMART" id="SM00912"/>
    </source>
</evidence>
<dbReference type="Pfam" id="PF05860">
    <property type="entry name" value="TPS"/>
    <property type="match status" value="1"/>
</dbReference>
<dbReference type="Pfam" id="PF07581">
    <property type="entry name" value="Glug"/>
    <property type="match status" value="4"/>
</dbReference>
<dbReference type="InterPro" id="IPR050909">
    <property type="entry name" value="Bact_Autotransporter_VF"/>
</dbReference>
<evidence type="ECO:0000256" key="2">
    <source>
        <dbReference type="ARBA" id="ARBA00022525"/>
    </source>
</evidence>
<evidence type="ECO:0000313" key="8">
    <source>
        <dbReference type="Proteomes" id="UP000184226"/>
    </source>
</evidence>
<reference evidence="7 8" key="1">
    <citation type="submission" date="2016-11" db="EMBL/GenBank/DDBJ databases">
        <authorList>
            <person name="Jaros S."/>
            <person name="Januszkiewicz K."/>
            <person name="Wedrychowicz H."/>
        </authorList>
    </citation>
    <scope>NUCLEOTIDE SEQUENCE [LARGE SCALE GENOMIC DNA]</scope>
    <source>
        <strain evidence="7 8">CGMCC 1.10190</strain>
    </source>
</reference>
<dbReference type="InterPro" id="IPR008638">
    <property type="entry name" value="FhaB/CdiA-like_TPS"/>
</dbReference>
<dbReference type="Gene3D" id="2.160.20.110">
    <property type="match status" value="2"/>
</dbReference>
<protein>
    <submittedName>
        <fullName evidence="7">Filamentous hemagglutinin family N-terminal domain-containing protein</fullName>
    </submittedName>
</protein>
<name>A0A1M5RFV4_9BURK</name>
<dbReference type="PANTHER" id="PTHR12338">
    <property type="entry name" value="AUTOTRANSPORTER"/>
    <property type="match status" value="1"/>
</dbReference>
<accession>A0A1M5RFV4</accession>
<feature type="compositionally biased region" description="Basic and acidic residues" evidence="4">
    <location>
        <begin position="1131"/>
        <end position="1149"/>
    </location>
</feature>
<dbReference type="InterPro" id="IPR011493">
    <property type="entry name" value="GLUG"/>
</dbReference>
<evidence type="ECO:0000256" key="1">
    <source>
        <dbReference type="ARBA" id="ARBA00004613"/>
    </source>
</evidence>
<comment type="subcellular location">
    <subcellularLocation>
        <location evidence="1">Secreted</location>
    </subcellularLocation>
</comment>
<dbReference type="AlphaFoldDB" id="A0A1M5RFV4"/>
<dbReference type="GO" id="GO:0005576">
    <property type="term" value="C:extracellular region"/>
    <property type="evidence" value="ECO:0007669"/>
    <property type="project" value="UniProtKB-SubCell"/>
</dbReference>
<keyword evidence="8" id="KW-1185">Reference proteome</keyword>
<dbReference type="SUPFAM" id="SSF51126">
    <property type="entry name" value="Pectin lyase-like"/>
    <property type="match status" value="1"/>
</dbReference>
<dbReference type="RefSeq" id="WP_084135791.1">
    <property type="nucleotide sequence ID" value="NZ_FQXE01000002.1"/>
</dbReference>
<feature type="signal peptide" evidence="5">
    <location>
        <begin position="1"/>
        <end position="33"/>
    </location>
</feature>
<dbReference type="OrthoDB" id="218680at2"/>
<gene>
    <name evidence="7" type="ORF">SAMN04488135_102557</name>
</gene>
<dbReference type="SMART" id="SM00912">
    <property type="entry name" value="Haemagg_act"/>
    <property type="match status" value="1"/>
</dbReference>
<dbReference type="InterPro" id="IPR012334">
    <property type="entry name" value="Pectin_lyas_fold"/>
</dbReference>
<organism evidence="7 8">
    <name type="scientific">Pollutimonas bauzanensis</name>
    <dbReference type="NCBI Taxonomy" id="658167"/>
    <lineage>
        <taxon>Bacteria</taxon>
        <taxon>Pseudomonadati</taxon>
        <taxon>Pseudomonadota</taxon>
        <taxon>Betaproteobacteria</taxon>
        <taxon>Burkholderiales</taxon>
        <taxon>Alcaligenaceae</taxon>
        <taxon>Pollutimonas</taxon>
    </lineage>
</organism>
<feature type="compositionally biased region" description="Basic and acidic residues" evidence="4">
    <location>
        <begin position="1028"/>
        <end position="1060"/>
    </location>
</feature>
<dbReference type="InterPro" id="IPR011050">
    <property type="entry name" value="Pectin_lyase_fold/virulence"/>
</dbReference>
<evidence type="ECO:0000256" key="4">
    <source>
        <dbReference type="SAM" id="MobiDB-lite"/>
    </source>
</evidence>
<keyword evidence="3 5" id="KW-0732">Signal</keyword>